<proteinExistence type="predicted"/>
<accession>A0ABV2THB6</accession>
<sequence length="367" mass="41054">MSSKNKNQPIQAGLFGAALSCPNVSGMPIIVEPMGGIEVLAPGSVYQPLLLSSKSDEVDVGPGKLDSNEEAFVRDLIRYLYPAGDHPKSDKTPLKWGSKDIWLKRNIEKNDQSFRLRVDDSDWFYPDFIVWILDHETKTQTFGFVDPKGLTIGAGGGWSDYKIVSTLYMPHVVERQLLASGQPVEFEGEVWNFRVRGVLASTSSLDSLSAQAKFKINDENGLSVFPDEGDFMRARIVFQKPGTRPYIEDVLRLLTQDSSVDEVLKLSAQVFDAQSYFIPVDELGHDLALRHAEHGQSESGFVDALLEDYLKPDVHGQYGKLASEKRRAKLMNYAKEGTLGFGAEKIADIRDHPKPCEELWKRMQGKK</sequence>
<name>A0ABV2THB6_9RHOO</name>
<dbReference type="RefSeq" id="WP_354599398.1">
    <property type="nucleotide sequence ID" value="NZ_JBEWZI010000002.1"/>
</dbReference>
<organism evidence="1 2">
    <name type="scientific">Uliginosibacterium flavum</name>
    <dbReference type="NCBI Taxonomy" id="1396831"/>
    <lineage>
        <taxon>Bacteria</taxon>
        <taxon>Pseudomonadati</taxon>
        <taxon>Pseudomonadota</taxon>
        <taxon>Betaproteobacteria</taxon>
        <taxon>Rhodocyclales</taxon>
        <taxon>Zoogloeaceae</taxon>
        <taxon>Uliginosibacterium</taxon>
    </lineage>
</organism>
<evidence type="ECO:0000313" key="2">
    <source>
        <dbReference type="Proteomes" id="UP001549691"/>
    </source>
</evidence>
<protein>
    <submittedName>
        <fullName evidence="1">Uncharacterized protein</fullName>
    </submittedName>
</protein>
<dbReference type="Proteomes" id="UP001549691">
    <property type="component" value="Unassembled WGS sequence"/>
</dbReference>
<gene>
    <name evidence="1" type="ORF">ABXR19_01945</name>
</gene>
<dbReference type="PROSITE" id="PS51257">
    <property type="entry name" value="PROKAR_LIPOPROTEIN"/>
    <property type="match status" value="1"/>
</dbReference>
<keyword evidence="2" id="KW-1185">Reference proteome</keyword>
<dbReference type="EMBL" id="JBEWZI010000002">
    <property type="protein sequence ID" value="MET7012933.1"/>
    <property type="molecule type" value="Genomic_DNA"/>
</dbReference>
<comment type="caution">
    <text evidence="1">The sequence shown here is derived from an EMBL/GenBank/DDBJ whole genome shotgun (WGS) entry which is preliminary data.</text>
</comment>
<reference evidence="1 2" key="1">
    <citation type="submission" date="2024-07" db="EMBL/GenBank/DDBJ databases">
        <title>Uliginosibacterium flavum JJ3220;KACC:17644.</title>
        <authorList>
            <person name="Kim M.K."/>
        </authorList>
    </citation>
    <scope>NUCLEOTIDE SEQUENCE [LARGE SCALE GENOMIC DNA]</scope>
    <source>
        <strain evidence="1 2">KACC:17644</strain>
    </source>
</reference>
<evidence type="ECO:0000313" key="1">
    <source>
        <dbReference type="EMBL" id="MET7012933.1"/>
    </source>
</evidence>